<name>A0A3S0BYD1_9BACL</name>
<dbReference type="AlphaFoldDB" id="A0A3S0BYD1"/>
<sequence length="275" mass="29819">MRSIKSPISLIFGIVILSILAILILGAPLFTSYDPLKQSVNERLEKPSFEHPMGTDRFGRDVFARTLYGGKTTLVSSMIALSTALLAGLLVGLIAGLFHGSIVDSILMRLIDVLLAFPFMVLAMVIAGLFGTSLVHLLIAVVSVWWVSFARLTRSVVLHAKSETSFAAARILGARTRTIIFRELLPKAISPVLILATFELGSLILSIAALSFLGLGSQPPAPEWGSMLADGRAHFMQAPHILIGPVLFIVLTVFAFNLIGEGLRDRLDPYEKLEL</sequence>
<dbReference type="PROSITE" id="PS50928">
    <property type="entry name" value="ABC_TM1"/>
    <property type="match status" value="1"/>
</dbReference>
<evidence type="ECO:0000256" key="1">
    <source>
        <dbReference type="ARBA" id="ARBA00004651"/>
    </source>
</evidence>
<evidence type="ECO:0000256" key="4">
    <source>
        <dbReference type="ARBA" id="ARBA00022692"/>
    </source>
</evidence>
<dbReference type="SUPFAM" id="SSF161098">
    <property type="entry name" value="MetI-like"/>
    <property type="match status" value="1"/>
</dbReference>
<keyword evidence="10" id="KW-1185">Reference proteome</keyword>
<evidence type="ECO:0000256" key="2">
    <source>
        <dbReference type="ARBA" id="ARBA00022448"/>
    </source>
</evidence>
<keyword evidence="6 7" id="KW-0472">Membrane</keyword>
<comment type="similarity">
    <text evidence="7">Belongs to the binding-protein-dependent transport system permease family.</text>
</comment>
<gene>
    <name evidence="9" type="ORF">EJQ19_04635</name>
</gene>
<feature type="transmembrane region" description="Helical" evidence="7">
    <location>
        <begin position="74"/>
        <end position="98"/>
    </location>
</feature>
<feature type="transmembrane region" description="Helical" evidence="7">
    <location>
        <begin position="192"/>
        <end position="215"/>
    </location>
</feature>
<feature type="transmembrane region" description="Helical" evidence="7">
    <location>
        <begin position="110"/>
        <end position="128"/>
    </location>
</feature>
<dbReference type="EMBL" id="RXHU01000014">
    <property type="protein sequence ID" value="RTE11052.1"/>
    <property type="molecule type" value="Genomic_DNA"/>
</dbReference>
<evidence type="ECO:0000259" key="8">
    <source>
        <dbReference type="PROSITE" id="PS50928"/>
    </source>
</evidence>
<keyword evidence="5 7" id="KW-1133">Transmembrane helix</keyword>
<evidence type="ECO:0000313" key="9">
    <source>
        <dbReference type="EMBL" id="RTE11052.1"/>
    </source>
</evidence>
<dbReference type="GO" id="GO:0005886">
    <property type="term" value="C:plasma membrane"/>
    <property type="evidence" value="ECO:0007669"/>
    <property type="project" value="UniProtKB-SubCell"/>
</dbReference>
<dbReference type="Gene3D" id="1.10.3720.10">
    <property type="entry name" value="MetI-like"/>
    <property type="match status" value="1"/>
</dbReference>
<accession>A0A3S0BYD1</accession>
<evidence type="ECO:0000256" key="7">
    <source>
        <dbReference type="RuleBase" id="RU363032"/>
    </source>
</evidence>
<keyword evidence="2 7" id="KW-0813">Transport</keyword>
<dbReference type="CDD" id="cd06261">
    <property type="entry name" value="TM_PBP2"/>
    <property type="match status" value="1"/>
</dbReference>
<evidence type="ECO:0000256" key="3">
    <source>
        <dbReference type="ARBA" id="ARBA00022475"/>
    </source>
</evidence>
<dbReference type="PANTHER" id="PTHR43386:SF1">
    <property type="entry name" value="D,D-DIPEPTIDE TRANSPORT SYSTEM PERMEASE PROTEIN DDPC-RELATED"/>
    <property type="match status" value="1"/>
</dbReference>
<keyword evidence="3" id="KW-1003">Cell membrane</keyword>
<reference evidence="9 10" key="1">
    <citation type="submission" date="2018-12" db="EMBL/GenBank/DDBJ databases">
        <title>Bacillus ochoae sp. nov., Paenibacillus whitsoniae sp. nov., Paenibacillus spiritus sp. nov. Isolated from the Mars Exploration Rover during spacecraft assembly.</title>
        <authorList>
            <person name="Seuylemezian A."/>
            <person name="Vaishampayan P."/>
        </authorList>
    </citation>
    <scope>NUCLEOTIDE SEQUENCE [LARGE SCALE GENOMIC DNA]</scope>
    <source>
        <strain evidence="9 10">MER 54</strain>
    </source>
</reference>
<dbReference type="Pfam" id="PF00528">
    <property type="entry name" value="BPD_transp_1"/>
    <property type="match status" value="1"/>
</dbReference>
<dbReference type="OrthoDB" id="9797472at2"/>
<dbReference type="GO" id="GO:0055085">
    <property type="term" value="P:transmembrane transport"/>
    <property type="evidence" value="ECO:0007669"/>
    <property type="project" value="InterPro"/>
</dbReference>
<comment type="subcellular location">
    <subcellularLocation>
        <location evidence="1 7">Cell membrane</location>
        <topology evidence="1 7">Multi-pass membrane protein</topology>
    </subcellularLocation>
</comment>
<feature type="transmembrane region" description="Helical" evidence="7">
    <location>
        <begin position="7"/>
        <end position="30"/>
    </location>
</feature>
<feature type="transmembrane region" description="Helical" evidence="7">
    <location>
        <begin position="134"/>
        <end position="152"/>
    </location>
</feature>
<dbReference type="PANTHER" id="PTHR43386">
    <property type="entry name" value="OLIGOPEPTIDE TRANSPORT SYSTEM PERMEASE PROTEIN APPC"/>
    <property type="match status" value="1"/>
</dbReference>
<evidence type="ECO:0000256" key="5">
    <source>
        <dbReference type="ARBA" id="ARBA00022989"/>
    </source>
</evidence>
<dbReference type="InterPro" id="IPR000515">
    <property type="entry name" value="MetI-like"/>
</dbReference>
<dbReference type="InterPro" id="IPR035906">
    <property type="entry name" value="MetI-like_sf"/>
</dbReference>
<proteinExistence type="inferred from homology"/>
<comment type="caution">
    <text evidence="9">The sequence shown here is derived from an EMBL/GenBank/DDBJ whole genome shotgun (WGS) entry which is preliminary data.</text>
</comment>
<dbReference type="Proteomes" id="UP000276128">
    <property type="component" value="Unassembled WGS sequence"/>
</dbReference>
<keyword evidence="4 7" id="KW-0812">Transmembrane</keyword>
<evidence type="ECO:0000256" key="6">
    <source>
        <dbReference type="ARBA" id="ARBA00023136"/>
    </source>
</evidence>
<organism evidence="9 10">
    <name type="scientific">Paenibacillus whitsoniae</name>
    <dbReference type="NCBI Taxonomy" id="2496558"/>
    <lineage>
        <taxon>Bacteria</taxon>
        <taxon>Bacillati</taxon>
        <taxon>Bacillota</taxon>
        <taxon>Bacilli</taxon>
        <taxon>Bacillales</taxon>
        <taxon>Paenibacillaceae</taxon>
        <taxon>Paenibacillus</taxon>
    </lineage>
</organism>
<protein>
    <submittedName>
        <fullName evidence="9">ABC transporter permease</fullName>
    </submittedName>
</protein>
<evidence type="ECO:0000313" key="10">
    <source>
        <dbReference type="Proteomes" id="UP000276128"/>
    </source>
</evidence>
<feature type="transmembrane region" description="Helical" evidence="7">
    <location>
        <begin position="235"/>
        <end position="259"/>
    </location>
</feature>
<dbReference type="InterPro" id="IPR050366">
    <property type="entry name" value="BP-dependent_transpt_permease"/>
</dbReference>
<feature type="domain" description="ABC transmembrane type-1" evidence="8">
    <location>
        <begin position="70"/>
        <end position="260"/>
    </location>
</feature>